<organism evidence="3 4">
    <name type="scientific">Streptomyces maoxianensis</name>
    <dbReference type="NCBI Taxonomy" id="1459942"/>
    <lineage>
        <taxon>Bacteria</taxon>
        <taxon>Bacillati</taxon>
        <taxon>Actinomycetota</taxon>
        <taxon>Actinomycetes</taxon>
        <taxon>Kitasatosporales</taxon>
        <taxon>Streptomycetaceae</taxon>
        <taxon>Streptomyces</taxon>
    </lineage>
</organism>
<proteinExistence type="predicted"/>
<name>A0ABV9GB20_9ACTN</name>
<evidence type="ECO:0000313" key="4">
    <source>
        <dbReference type="Proteomes" id="UP001595993"/>
    </source>
</evidence>
<sequence length="184" mass="19622">MPDAGPQGTAHPITLTDGTTTRTREVTPADLGPIQALHRRCSPISRALRYHAGKPELSAAGWRLLSDPERGTTLVTTTAQRTDRIIAMTNVMRTDQQGVGELAVLVEDEWQSKGLGTALAVHAADVARRAGHHTLTATVAVANTPMLHVLESLDAPPTRATGPILDIHIPIAGDTCQEHVTTWA</sequence>
<keyword evidence="4" id="KW-1185">Reference proteome</keyword>
<dbReference type="Gene3D" id="3.40.630.30">
    <property type="match status" value="1"/>
</dbReference>
<gene>
    <name evidence="3" type="ORF">ACFO9E_21300</name>
</gene>
<accession>A0ABV9GB20</accession>
<dbReference type="SUPFAM" id="SSF55729">
    <property type="entry name" value="Acyl-CoA N-acyltransferases (Nat)"/>
    <property type="match status" value="1"/>
</dbReference>
<dbReference type="EMBL" id="JBHSFE010000016">
    <property type="protein sequence ID" value="MFC4610330.1"/>
    <property type="molecule type" value="Genomic_DNA"/>
</dbReference>
<keyword evidence="3" id="KW-0012">Acyltransferase</keyword>
<dbReference type="RefSeq" id="WP_381198204.1">
    <property type="nucleotide sequence ID" value="NZ_JBHSFE010000016.1"/>
</dbReference>
<dbReference type="GO" id="GO:0016746">
    <property type="term" value="F:acyltransferase activity"/>
    <property type="evidence" value="ECO:0007669"/>
    <property type="project" value="UniProtKB-KW"/>
</dbReference>
<evidence type="ECO:0000259" key="2">
    <source>
        <dbReference type="PROSITE" id="PS51186"/>
    </source>
</evidence>
<dbReference type="PROSITE" id="PS51186">
    <property type="entry name" value="GNAT"/>
    <property type="match status" value="1"/>
</dbReference>
<evidence type="ECO:0000313" key="3">
    <source>
        <dbReference type="EMBL" id="MFC4610330.1"/>
    </source>
</evidence>
<comment type="caution">
    <text evidence="3">The sequence shown here is derived from an EMBL/GenBank/DDBJ whole genome shotgun (WGS) entry which is preliminary data.</text>
</comment>
<keyword evidence="3" id="KW-0808">Transferase</keyword>
<dbReference type="EC" id="2.3.-.-" evidence="3"/>
<protein>
    <submittedName>
        <fullName evidence="3">GNAT family N-acetyltransferase</fullName>
        <ecNumber evidence="3">2.3.-.-</ecNumber>
    </submittedName>
</protein>
<dbReference type="InterPro" id="IPR000182">
    <property type="entry name" value="GNAT_dom"/>
</dbReference>
<dbReference type="Pfam" id="PF00583">
    <property type="entry name" value="Acetyltransf_1"/>
    <property type="match status" value="1"/>
</dbReference>
<dbReference type="InterPro" id="IPR016181">
    <property type="entry name" value="Acyl_CoA_acyltransferase"/>
</dbReference>
<reference evidence="4" key="1">
    <citation type="journal article" date="2019" name="Int. J. Syst. Evol. Microbiol.">
        <title>The Global Catalogue of Microorganisms (GCM) 10K type strain sequencing project: providing services to taxonomists for standard genome sequencing and annotation.</title>
        <authorList>
            <consortium name="The Broad Institute Genomics Platform"/>
            <consortium name="The Broad Institute Genome Sequencing Center for Infectious Disease"/>
            <person name="Wu L."/>
            <person name="Ma J."/>
        </authorList>
    </citation>
    <scope>NUCLEOTIDE SEQUENCE [LARGE SCALE GENOMIC DNA]</scope>
    <source>
        <strain evidence="4">CGMCC 4.7139</strain>
    </source>
</reference>
<feature type="domain" description="N-acetyltransferase" evidence="2">
    <location>
        <begin position="21"/>
        <end position="184"/>
    </location>
</feature>
<dbReference type="Proteomes" id="UP001595993">
    <property type="component" value="Unassembled WGS sequence"/>
</dbReference>
<feature type="region of interest" description="Disordered" evidence="1">
    <location>
        <begin position="1"/>
        <end position="21"/>
    </location>
</feature>
<dbReference type="CDD" id="cd04301">
    <property type="entry name" value="NAT_SF"/>
    <property type="match status" value="1"/>
</dbReference>
<evidence type="ECO:0000256" key="1">
    <source>
        <dbReference type="SAM" id="MobiDB-lite"/>
    </source>
</evidence>